<evidence type="ECO:0000256" key="4">
    <source>
        <dbReference type="SAM" id="Coils"/>
    </source>
</evidence>
<keyword evidence="4" id="KW-0175">Coiled coil</keyword>
<dbReference type="InterPro" id="IPR007588">
    <property type="entry name" value="Znf_FLYWCH"/>
</dbReference>
<dbReference type="EMBL" id="UYYG01001150">
    <property type="protein sequence ID" value="VDN54797.1"/>
    <property type="molecule type" value="Genomic_DNA"/>
</dbReference>
<feature type="compositionally biased region" description="Polar residues" evidence="5">
    <location>
        <begin position="498"/>
        <end position="508"/>
    </location>
</feature>
<dbReference type="Gene3D" id="2.20.25.240">
    <property type="match status" value="1"/>
</dbReference>
<dbReference type="AlphaFoldDB" id="A0A0N4U1D4"/>
<evidence type="ECO:0000313" key="7">
    <source>
        <dbReference type="EMBL" id="VDN54797.1"/>
    </source>
</evidence>
<reference evidence="7 9" key="2">
    <citation type="submission" date="2018-11" db="EMBL/GenBank/DDBJ databases">
        <authorList>
            <consortium name="Pathogen Informatics"/>
        </authorList>
    </citation>
    <scope>NUCLEOTIDE SEQUENCE [LARGE SCALE GENOMIC DNA]</scope>
</reference>
<evidence type="ECO:0000313" key="8">
    <source>
        <dbReference type="Proteomes" id="UP000038040"/>
    </source>
</evidence>
<evidence type="ECO:0000256" key="2">
    <source>
        <dbReference type="ARBA" id="ARBA00022771"/>
    </source>
</evidence>
<feature type="region of interest" description="Disordered" evidence="5">
    <location>
        <begin position="498"/>
        <end position="526"/>
    </location>
</feature>
<feature type="region of interest" description="Disordered" evidence="5">
    <location>
        <begin position="585"/>
        <end position="608"/>
    </location>
</feature>
<reference evidence="10" key="1">
    <citation type="submission" date="2017-02" db="UniProtKB">
        <authorList>
            <consortium name="WormBaseParasite"/>
        </authorList>
    </citation>
    <scope>IDENTIFICATION</scope>
</reference>
<organism evidence="8 10">
    <name type="scientific">Dracunculus medinensis</name>
    <name type="common">Guinea worm</name>
    <dbReference type="NCBI Taxonomy" id="318479"/>
    <lineage>
        <taxon>Eukaryota</taxon>
        <taxon>Metazoa</taxon>
        <taxon>Ecdysozoa</taxon>
        <taxon>Nematoda</taxon>
        <taxon>Chromadorea</taxon>
        <taxon>Rhabditida</taxon>
        <taxon>Spirurina</taxon>
        <taxon>Dracunculoidea</taxon>
        <taxon>Dracunculidae</taxon>
        <taxon>Dracunculus</taxon>
    </lineage>
</organism>
<evidence type="ECO:0000256" key="1">
    <source>
        <dbReference type="ARBA" id="ARBA00022723"/>
    </source>
</evidence>
<keyword evidence="1" id="KW-0479">Metal-binding</keyword>
<name>A0A0N4U1D4_DRAME</name>
<accession>A0A0N4U1D4</accession>
<proteinExistence type="predicted"/>
<dbReference type="WBParaSite" id="DME_0000041001-mRNA-1">
    <property type="protein sequence ID" value="DME_0000041001-mRNA-1"/>
    <property type="gene ID" value="DME_0000041001"/>
</dbReference>
<dbReference type="Proteomes" id="UP000038040">
    <property type="component" value="Unplaced"/>
</dbReference>
<feature type="coiled-coil region" evidence="4">
    <location>
        <begin position="13"/>
        <end position="54"/>
    </location>
</feature>
<evidence type="ECO:0000256" key="5">
    <source>
        <dbReference type="SAM" id="MobiDB-lite"/>
    </source>
</evidence>
<feature type="compositionally biased region" description="Basic and acidic residues" evidence="5">
    <location>
        <begin position="512"/>
        <end position="521"/>
    </location>
</feature>
<keyword evidence="3" id="KW-0862">Zinc</keyword>
<protein>
    <submittedName>
        <fullName evidence="10">FLYWCH-type domain-containing protein</fullName>
    </submittedName>
</protein>
<sequence length="631" mass="70575">MEADNTQNNNIFIQGLTQSNRSLAAKNQELRLQLAAEKAKVAELQKETVLLREKNVHLELADDSKRCELMVANNLQKKIKQFVAIANRAKNYLSKTVTDFDNIMRSIEASIDEGEAIRFASFNDDERSIFPRSFETIDEEYHVQSNLPTISFPCSGEDSADISGQNNLGKNSVRQNHLNSSTDLPRSGKDRRRAAVFFREGCVNFCPVLDHAHIRQAAVSQKLADFQSSSSNSLFEIVAKESLFNNAVKSVSNNGFSDSSMCEKSSDIRISPKILPNFGSNSLNEPDKELNDGTACVSSNEFPVVTNSNTSGRPLNFGISPKSIETTESQKLRQHLLCDGYRFRKDHVNVHGTTSWRCVEKDCKGRLKSDKSETIVIVRDHNHAPTPGRNAVAKAMAELRRRARTTMDKPRQIIEQTFNGIPLESISTLPSFASSQRTIERVFSAQFSAPRTIVCILSWKVHSRLYIFLSTNFCLDNFEIPLSNQILFANDESHSNVNVAPNQSSDLQSDAGKNDLVKKENSPSTFDSTAKIQEKLVEDVANNAISMFSISLKASDSFLQNEVIEILDDDDDPRSTKERVEEINQAGISIKSESGSFSEENEAYSRPKRVAAERIESLKEVNLKKKMRNPS</sequence>
<feature type="domain" description="FLYWCH-type" evidence="6">
    <location>
        <begin position="327"/>
        <end position="383"/>
    </location>
</feature>
<evidence type="ECO:0000313" key="9">
    <source>
        <dbReference type="Proteomes" id="UP000274756"/>
    </source>
</evidence>
<evidence type="ECO:0000313" key="10">
    <source>
        <dbReference type="WBParaSite" id="DME_0000041001-mRNA-1"/>
    </source>
</evidence>
<feature type="region of interest" description="Disordered" evidence="5">
    <location>
        <begin position="163"/>
        <end position="187"/>
    </location>
</feature>
<dbReference type="GO" id="GO:0008270">
    <property type="term" value="F:zinc ion binding"/>
    <property type="evidence" value="ECO:0007669"/>
    <property type="project" value="UniProtKB-KW"/>
</dbReference>
<gene>
    <name evidence="7" type="ORF">DME_LOCUS4770</name>
</gene>
<keyword evidence="2" id="KW-0863">Zinc-finger</keyword>
<keyword evidence="9" id="KW-1185">Reference proteome</keyword>
<dbReference type="STRING" id="318479.A0A0N4U1D4"/>
<dbReference type="OrthoDB" id="5851612at2759"/>
<evidence type="ECO:0000259" key="6">
    <source>
        <dbReference type="Pfam" id="PF04500"/>
    </source>
</evidence>
<dbReference type="Proteomes" id="UP000274756">
    <property type="component" value="Unassembled WGS sequence"/>
</dbReference>
<evidence type="ECO:0000256" key="3">
    <source>
        <dbReference type="ARBA" id="ARBA00022833"/>
    </source>
</evidence>
<feature type="compositionally biased region" description="Polar residues" evidence="5">
    <location>
        <begin position="163"/>
        <end position="184"/>
    </location>
</feature>
<dbReference type="Pfam" id="PF04500">
    <property type="entry name" value="FLYWCH"/>
    <property type="match status" value="1"/>
</dbReference>